<keyword evidence="3" id="KW-1185">Reference proteome</keyword>
<dbReference type="InterPro" id="IPR016181">
    <property type="entry name" value="Acyl_CoA_acyltransferase"/>
</dbReference>
<dbReference type="PANTHER" id="PTHR34815:SF2">
    <property type="entry name" value="N-ACETYLTRANSFERASE DOMAIN-CONTAINING PROTEIN"/>
    <property type="match status" value="1"/>
</dbReference>
<dbReference type="RefSeq" id="WP_212513378.1">
    <property type="nucleotide sequence ID" value="NZ_CAWQDX010000043.1"/>
</dbReference>
<dbReference type="EMBL" id="JAGRZL010000021">
    <property type="protein sequence ID" value="MBR7629143.1"/>
    <property type="molecule type" value="Genomic_DNA"/>
</dbReference>
<accession>A0ABS5GQ67</accession>
<dbReference type="EC" id="2.3.1.-" evidence="2"/>
<dbReference type="Gene3D" id="3.40.630.30">
    <property type="match status" value="1"/>
</dbReference>
<name>A0ABS5GQ67_9GAMM</name>
<keyword evidence="2" id="KW-0808">Transferase</keyword>
<dbReference type="PANTHER" id="PTHR34815">
    <property type="entry name" value="LYSINE ACETYLTRANSFERASE"/>
    <property type="match status" value="1"/>
</dbReference>
<dbReference type="GO" id="GO:0016746">
    <property type="term" value="F:acyltransferase activity"/>
    <property type="evidence" value="ECO:0007669"/>
    <property type="project" value="UniProtKB-KW"/>
</dbReference>
<comment type="caution">
    <text evidence="2">The sequence shown here is derived from an EMBL/GenBank/DDBJ whole genome shotgun (WGS) entry which is preliminary data.</text>
</comment>
<dbReference type="Pfam" id="PF13527">
    <property type="entry name" value="Acetyltransf_9"/>
    <property type="match status" value="1"/>
</dbReference>
<dbReference type="InterPro" id="IPR053013">
    <property type="entry name" value="LAT"/>
</dbReference>
<evidence type="ECO:0000259" key="1">
    <source>
        <dbReference type="PROSITE" id="PS51186"/>
    </source>
</evidence>
<reference evidence="2 3" key="1">
    <citation type="submission" date="2021-04" db="EMBL/GenBank/DDBJ databases">
        <title>Draft Genome of Aeromonas popoffii ID682, isolated from a natural water source in Idaho.</title>
        <authorList>
            <person name="Testerman T."/>
            <person name="Graf J."/>
        </authorList>
    </citation>
    <scope>NUCLEOTIDE SEQUENCE [LARGE SCALE GENOMIC DNA]</scope>
    <source>
        <strain evidence="2 3">ID682</strain>
    </source>
</reference>
<dbReference type="PROSITE" id="PS51186">
    <property type="entry name" value="GNAT"/>
    <property type="match status" value="1"/>
</dbReference>
<evidence type="ECO:0000313" key="2">
    <source>
        <dbReference type="EMBL" id="MBR7629143.1"/>
    </source>
</evidence>
<dbReference type="InterPro" id="IPR000182">
    <property type="entry name" value="GNAT_dom"/>
</dbReference>
<sequence length="182" mass="20757">MSFLTPAKKLPFFIFDNLIIRTATLNDMNSIYSMGFDAWGDGLELSTYLLSCNRAEKYKKGTWYILEQDGYLLSSVICYTLPSISGVSTIGIGSLSTPPDKRRNGFARSLLNAVTTEYYNRFQTRAFILFSDINPDYYKISGFEPLPDSLQKKEDTTCMVHCNNIDLKIIIESIKNNDILYF</sequence>
<protein>
    <submittedName>
        <fullName evidence="2">GNAT family N-acetyltransferase</fullName>
        <ecNumber evidence="2">2.3.1.-</ecNumber>
    </submittedName>
</protein>
<proteinExistence type="predicted"/>
<dbReference type="Proteomes" id="UP000675653">
    <property type="component" value="Unassembled WGS sequence"/>
</dbReference>
<organism evidence="2 3">
    <name type="scientific">Aeromonas popoffii</name>
    <dbReference type="NCBI Taxonomy" id="70856"/>
    <lineage>
        <taxon>Bacteria</taxon>
        <taxon>Pseudomonadati</taxon>
        <taxon>Pseudomonadota</taxon>
        <taxon>Gammaproteobacteria</taxon>
        <taxon>Aeromonadales</taxon>
        <taxon>Aeromonadaceae</taxon>
        <taxon>Aeromonas</taxon>
    </lineage>
</organism>
<feature type="domain" description="N-acetyltransferase" evidence="1">
    <location>
        <begin position="18"/>
        <end position="172"/>
    </location>
</feature>
<gene>
    <name evidence="2" type="ORF">KAT72_08920</name>
</gene>
<evidence type="ECO:0000313" key="3">
    <source>
        <dbReference type="Proteomes" id="UP000675653"/>
    </source>
</evidence>
<dbReference type="SUPFAM" id="SSF55729">
    <property type="entry name" value="Acyl-CoA N-acyltransferases (Nat)"/>
    <property type="match status" value="1"/>
</dbReference>
<keyword evidence="2" id="KW-0012">Acyltransferase</keyword>